<accession>A0A3N4PVS2</accession>
<evidence type="ECO:0000313" key="3">
    <source>
        <dbReference type="Proteomes" id="UP000278351"/>
    </source>
</evidence>
<reference evidence="2 3" key="1">
    <citation type="submission" date="2018-11" db="EMBL/GenBank/DDBJ databases">
        <title>Chitinophaga lutea sp.nov., isolate from arsenic contaminated soil.</title>
        <authorList>
            <person name="Zong Y."/>
        </authorList>
    </citation>
    <scope>NUCLEOTIDE SEQUENCE [LARGE SCALE GENOMIC DNA]</scope>
    <source>
        <strain evidence="2 3">ZY74</strain>
    </source>
</reference>
<gene>
    <name evidence="2" type="ORF">EGT74_14380</name>
</gene>
<organism evidence="2 3">
    <name type="scientific">Chitinophaga lutea</name>
    <dbReference type="NCBI Taxonomy" id="2488634"/>
    <lineage>
        <taxon>Bacteria</taxon>
        <taxon>Pseudomonadati</taxon>
        <taxon>Bacteroidota</taxon>
        <taxon>Chitinophagia</taxon>
        <taxon>Chitinophagales</taxon>
        <taxon>Chitinophagaceae</taxon>
        <taxon>Chitinophaga</taxon>
    </lineage>
</organism>
<evidence type="ECO:0008006" key="4">
    <source>
        <dbReference type="Google" id="ProtNLM"/>
    </source>
</evidence>
<evidence type="ECO:0000313" key="2">
    <source>
        <dbReference type="EMBL" id="RPE08247.1"/>
    </source>
</evidence>
<evidence type="ECO:0000256" key="1">
    <source>
        <dbReference type="SAM" id="MobiDB-lite"/>
    </source>
</evidence>
<dbReference type="EMBL" id="RPDH01000002">
    <property type="protein sequence ID" value="RPE08247.1"/>
    <property type="molecule type" value="Genomic_DNA"/>
</dbReference>
<keyword evidence="3" id="KW-1185">Reference proteome</keyword>
<proteinExistence type="predicted"/>
<feature type="region of interest" description="Disordered" evidence="1">
    <location>
        <begin position="31"/>
        <end position="62"/>
    </location>
</feature>
<protein>
    <recommendedName>
        <fullName evidence="4">ZU5 domain-containing protein</fullName>
    </recommendedName>
</protein>
<dbReference type="Proteomes" id="UP000278351">
    <property type="component" value="Unassembled WGS sequence"/>
</dbReference>
<dbReference type="AlphaFoldDB" id="A0A3N4PVS2"/>
<name>A0A3N4PVS2_9BACT</name>
<dbReference type="Gene3D" id="2.60.220.30">
    <property type="match status" value="1"/>
</dbReference>
<comment type="caution">
    <text evidence="2">The sequence shown here is derived from an EMBL/GenBank/DDBJ whole genome shotgun (WGS) entry which is preliminary data.</text>
</comment>
<sequence>MILDMKFVSFYLAACLLAVFQFSCTKPGKPEIEAPRSGKVTPVGTPDGSPKTEKRIGAAGGSISTADGSIRINIPAGALSTEQLITIEPISNENPMGLKKAYRLTPHAVQFATPVSITFQYEDEDIAGSLPEALGIAYQHSSGVWMAVENAVLDKTAKTVTVTTTHFSDWSFFESFKLETSATELEPKGTARLELISDADLLAPLTPNNERPIGEPIATTGSFIREWSLAGAGMLAPLGHLASYTAPATVPGSPNPVAISVRVDFGKKGTYLVVAHIKITGDDGEIEVRVNGGGWVKLQASAVVKTGDRYLLADANGDEMRRYVFVEWTGGVGTHGFRPYKATSGPYAHYLITGGNQYVCYYMKVEDLATSGGGVTITSMGETDGYIQGSFDISSAGYGPELRQTHHVEGRFRVRKSW</sequence>